<evidence type="ECO:0000256" key="3">
    <source>
        <dbReference type="ARBA" id="ARBA00022692"/>
    </source>
</evidence>
<accession>A0A6P4E321</accession>
<keyword evidence="4 8" id="KW-1133">Transmembrane helix</keyword>
<sequence>MVWFIIVLLCLGNSLAQISDLTVYKDSELEERLLSLLQKLQIEQMYDTLLIYGEDCVFPSLFTSLPVSTVLVSSGSTNFDWNFSSLTLILSCGFQAEREENYRTLIKLQNSRRLILLSENIQPETVCDYYTKKEQYNIAMVKENFDLFGVVHSCRIFQERKYEKINLFEDKTIFKEQFRNMHGAPIRTLSDMAPPRSMVYRDAKTGEEKIIGFVANLIRHFVQKVNATMDMQVKLIEAGTKISFENISKWASEDLLDIGMSEATSWEKSNFDTLSYPYLMTSHCFMVPIPDVVPDSKIYMIIIDPPVLAVLFIIFCIFSLLLIYTQQKSWRGLSLSSVLLNDKSLRGFLGQPFPFPRHSSRILKLICLNVCFSSLMTTTMYTAYLQSLFCNPPLQPRLHNFGDLEKTRFKVAISSYEMLMLQRFNLCEKQLKIFDNSNQFSYFRNTFNTDYIYPVTSVRWSTFKEQQKLFAYPLFYYSDSLCLNLFDIFSFPIRRHLPYRDLFEEHILRQHEFGLPKYWIDRSFADMLRLKITPFEDLSPPRLNDKMHLDDLYWALVMFGTGLGISCWCFAIEFLGSPSFWRRLRESMWLRIQN</sequence>
<dbReference type="SUPFAM" id="SSF53850">
    <property type="entry name" value="Periplasmic binding protein-like II"/>
    <property type="match status" value="1"/>
</dbReference>
<keyword evidence="9" id="KW-0732">Signal</keyword>
<feature type="signal peptide" evidence="9">
    <location>
        <begin position="1"/>
        <end position="16"/>
    </location>
</feature>
<keyword evidence="7" id="KW-0325">Glycoprotein</keyword>
<evidence type="ECO:0000313" key="10">
    <source>
        <dbReference type="EnsemblMetazoa" id="XP_016972395.1"/>
    </source>
</evidence>
<gene>
    <name evidence="12" type="primary">LOC108039819</name>
    <name evidence="10" type="synonym">108039819</name>
</gene>
<keyword evidence="2" id="KW-1003">Cell membrane</keyword>
<dbReference type="GO" id="GO:0005886">
    <property type="term" value="C:plasma membrane"/>
    <property type="evidence" value="ECO:0007669"/>
    <property type="project" value="UniProtKB-SubCell"/>
</dbReference>
<evidence type="ECO:0000256" key="8">
    <source>
        <dbReference type="SAM" id="Phobius"/>
    </source>
</evidence>
<keyword evidence="5 8" id="KW-0472">Membrane</keyword>
<proteinExistence type="predicted"/>
<keyword evidence="3 8" id="KW-0812">Transmembrane</keyword>
<dbReference type="EnsemblMetazoa" id="XM_017116906.1">
    <property type="protein sequence ID" value="XP_016972395.1"/>
    <property type="gene ID" value="LOC108039819"/>
</dbReference>
<dbReference type="RefSeq" id="XP_016972395.1">
    <property type="nucleotide sequence ID" value="XM_017116906.1"/>
</dbReference>
<reference evidence="12" key="2">
    <citation type="submission" date="2025-04" db="UniProtKB">
        <authorList>
            <consortium name="RefSeq"/>
        </authorList>
    </citation>
    <scope>IDENTIFICATION</scope>
</reference>
<evidence type="ECO:0000256" key="5">
    <source>
        <dbReference type="ARBA" id="ARBA00023136"/>
    </source>
</evidence>
<dbReference type="AlphaFoldDB" id="A0A6P4E321"/>
<evidence type="ECO:0000256" key="4">
    <source>
        <dbReference type="ARBA" id="ARBA00022989"/>
    </source>
</evidence>
<reference evidence="10" key="3">
    <citation type="submission" date="2025-05" db="UniProtKB">
        <authorList>
            <consortium name="EnsemblMetazoa"/>
        </authorList>
    </citation>
    <scope>IDENTIFICATION</scope>
</reference>
<evidence type="ECO:0000256" key="7">
    <source>
        <dbReference type="ARBA" id="ARBA00023180"/>
    </source>
</evidence>
<dbReference type="PANTHER" id="PTHR42643">
    <property type="entry name" value="IONOTROPIC RECEPTOR 20A-RELATED"/>
    <property type="match status" value="1"/>
</dbReference>
<dbReference type="PANTHER" id="PTHR42643:SF41">
    <property type="entry name" value="IONOTROPIC RECEPTOR 20A-RELATED"/>
    <property type="match status" value="1"/>
</dbReference>
<dbReference type="CTD" id="36716"/>
<comment type="subcellular location">
    <subcellularLocation>
        <location evidence="1">Cell membrane</location>
        <topology evidence="1">Multi-pass membrane protein</topology>
    </subcellularLocation>
</comment>
<evidence type="ECO:0000256" key="6">
    <source>
        <dbReference type="ARBA" id="ARBA00023170"/>
    </source>
</evidence>
<evidence type="ECO:0000313" key="12">
    <source>
        <dbReference type="RefSeq" id="XP_016972395.1"/>
    </source>
</evidence>
<reference evidence="11" key="1">
    <citation type="journal article" date="2021" name="Elife">
        <title>Highly contiguous assemblies of 101 drosophilid genomes.</title>
        <authorList>
            <person name="Kim B.Y."/>
            <person name="Wang J.R."/>
            <person name="Miller D.E."/>
            <person name="Barmina O."/>
            <person name="Delaney E."/>
            <person name="Thompson A."/>
            <person name="Comeault A.A."/>
            <person name="Peede D."/>
            <person name="D'Agostino E.R."/>
            <person name="Pelaez J."/>
            <person name="Aguilar J.M."/>
            <person name="Haji D."/>
            <person name="Matsunaga T."/>
            <person name="Armstrong E.E."/>
            <person name="Zych M."/>
            <person name="Ogawa Y."/>
            <person name="Stamenkovic-Radak M."/>
            <person name="Jelic M."/>
            <person name="Veselinovic M.S."/>
            <person name="Tanaskovic M."/>
            <person name="Eric P."/>
            <person name="Gao J.J."/>
            <person name="Katoh T.K."/>
            <person name="Toda M.J."/>
            <person name="Watabe H."/>
            <person name="Watada M."/>
            <person name="Davis J.S."/>
            <person name="Moyle L.C."/>
            <person name="Manoli G."/>
            <person name="Bertolini E."/>
            <person name="Kostal V."/>
            <person name="Hawley R.S."/>
            <person name="Takahashi A."/>
            <person name="Jones C.D."/>
            <person name="Price D.K."/>
            <person name="Whiteman N."/>
            <person name="Kopp A."/>
            <person name="Matute D.R."/>
            <person name="Petrov D.A."/>
        </authorList>
    </citation>
    <scope>NUCLEOTIDE SEQUENCE [LARGE SCALE GENOMIC DNA]</scope>
</reference>
<evidence type="ECO:0000313" key="11">
    <source>
        <dbReference type="Proteomes" id="UP001652680"/>
    </source>
</evidence>
<evidence type="ECO:0000256" key="1">
    <source>
        <dbReference type="ARBA" id="ARBA00004651"/>
    </source>
</evidence>
<evidence type="ECO:0000256" key="2">
    <source>
        <dbReference type="ARBA" id="ARBA00022475"/>
    </source>
</evidence>
<feature type="transmembrane region" description="Helical" evidence="8">
    <location>
        <begin position="298"/>
        <end position="324"/>
    </location>
</feature>
<keyword evidence="6" id="KW-0675">Receptor</keyword>
<protein>
    <submittedName>
        <fullName evidence="12">Uncharacterized protein LOC108039819</fullName>
    </submittedName>
</protein>
<dbReference type="OrthoDB" id="7851868at2759"/>
<evidence type="ECO:0000256" key="9">
    <source>
        <dbReference type="SAM" id="SignalP"/>
    </source>
</evidence>
<feature type="transmembrane region" description="Helical" evidence="8">
    <location>
        <begin position="552"/>
        <end position="575"/>
    </location>
</feature>
<name>A0A6P4E321_DRORH</name>
<dbReference type="InterPro" id="IPR052192">
    <property type="entry name" value="Insect_Ionotropic_Sensory_Rcpt"/>
</dbReference>
<feature type="chain" id="PRO_5027665063" evidence="9">
    <location>
        <begin position="17"/>
        <end position="594"/>
    </location>
</feature>
<dbReference type="Proteomes" id="UP001652680">
    <property type="component" value="Unassembled WGS sequence"/>
</dbReference>
<organism evidence="12">
    <name type="scientific">Drosophila rhopaloa</name>
    <name type="common">Fruit fly</name>
    <dbReference type="NCBI Taxonomy" id="1041015"/>
    <lineage>
        <taxon>Eukaryota</taxon>
        <taxon>Metazoa</taxon>
        <taxon>Ecdysozoa</taxon>
        <taxon>Arthropoda</taxon>
        <taxon>Hexapoda</taxon>
        <taxon>Insecta</taxon>
        <taxon>Pterygota</taxon>
        <taxon>Neoptera</taxon>
        <taxon>Endopterygota</taxon>
        <taxon>Diptera</taxon>
        <taxon>Brachycera</taxon>
        <taxon>Muscomorpha</taxon>
        <taxon>Ephydroidea</taxon>
        <taxon>Drosophilidae</taxon>
        <taxon>Drosophila</taxon>
        <taxon>Sophophora</taxon>
    </lineage>
</organism>
<keyword evidence="11" id="KW-1185">Reference proteome</keyword>
<dbReference type="GeneID" id="108039819"/>